<evidence type="ECO:0000259" key="1">
    <source>
        <dbReference type="Pfam" id="PF01471"/>
    </source>
</evidence>
<dbReference type="AlphaFoldDB" id="A0A940MZX1"/>
<evidence type="ECO:0000313" key="2">
    <source>
        <dbReference type="EMBL" id="MBP0491767.1"/>
    </source>
</evidence>
<accession>A0A940MZX1</accession>
<dbReference type="SUPFAM" id="SSF47090">
    <property type="entry name" value="PGBD-like"/>
    <property type="match status" value="1"/>
</dbReference>
<reference evidence="2" key="1">
    <citation type="submission" date="2021-03" db="EMBL/GenBank/DDBJ databases">
        <authorList>
            <person name="So Y."/>
        </authorList>
    </citation>
    <scope>NUCLEOTIDE SEQUENCE</scope>
    <source>
        <strain evidence="2">SG15</strain>
    </source>
</reference>
<dbReference type="RefSeq" id="WP_209370607.1">
    <property type="nucleotide sequence ID" value="NZ_JAGIZA010000002.1"/>
</dbReference>
<dbReference type="Pfam" id="PF01471">
    <property type="entry name" value="PG_binding_1"/>
    <property type="match status" value="1"/>
</dbReference>
<gene>
    <name evidence="2" type="ORF">J5Y10_03130</name>
</gene>
<sequence length="402" mass="41929">MPLQSARLSGNAALRQIETKARPSLAMGRTTNDSGAVKLVQEALKSLGEDLGGDWVQPSSGNGWYGQHTVNAVTSFQTKAFPTTAAEWDGKVGQKTLRALDARLLAGPPAPAPAPNSDPVPPPGVLPGQQDWFEIRFDPPLFYSAGVKISLVDPILMPVVSSVMAQFGIHVPHGADFSLGLMRRLGSARDLGSVMASGALFGVTQRSGVLPLSLPQVIAWAKANGAGDGLVKVLESLSGALAAVPTSGAISCGLVVIVATGFPNVGAMHGHLSGAQDEAAFNLAVGNTKGLTKLIKIAIESGGHAADLINLGSSGYETYKNLSNMKEKAIVVMDIPGLSLGIDIGFSATRSKFYSVDLDALVQRLWSAIPFGNDGRPWIMSNSGVPRLVAPHQGLMRVRSSI</sequence>
<name>A0A940MZX1_9PROT</name>
<proteinExistence type="predicted"/>
<organism evidence="2 3">
    <name type="scientific">Roseomonas indoligenes</name>
    <dbReference type="NCBI Taxonomy" id="2820811"/>
    <lineage>
        <taxon>Bacteria</taxon>
        <taxon>Pseudomonadati</taxon>
        <taxon>Pseudomonadota</taxon>
        <taxon>Alphaproteobacteria</taxon>
        <taxon>Acetobacterales</taxon>
        <taxon>Roseomonadaceae</taxon>
        <taxon>Roseomonas</taxon>
    </lineage>
</organism>
<dbReference type="InterPro" id="IPR036365">
    <property type="entry name" value="PGBD-like_sf"/>
</dbReference>
<dbReference type="Gene3D" id="1.10.101.10">
    <property type="entry name" value="PGBD-like superfamily/PGBD"/>
    <property type="match status" value="1"/>
</dbReference>
<dbReference type="Proteomes" id="UP000677537">
    <property type="component" value="Unassembled WGS sequence"/>
</dbReference>
<dbReference type="InterPro" id="IPR036366">
    <property type="entry name" value="PGBDSf"/>
</dbReference>
<dbReference type="InterPro" id="IPR002477">
    <property type="entry name" value="Peptidoglycan-bd-like"/>
</dbReference>
<dbReference type="EMBL" id="JAGIZA010000002">
    <property type="protein sequence ID" value="MBP0491767.1"/>
    <property type="molecule type" value="Genomic_DNA"/>
</dbReference>
<feature type="domain" description="Peptidoglycan binding-like" evidence="1">
    <location>
        <begin position="35"/>
        <end position="100"/>
    </location>
</feature>
<protein>
    <submittedName>
        <fullName evidence="2">Peptidoglycan-binding protein</fullName>
    </submittedName>
</protein>
<comment type="caution">
    <text evidence="2">The sequence shown here is derived from an EMBL/GenBank/DDBJ whole genome shotgun (WGS) entry which is preliminary data.</text>
</comment>
<keyword evidence="3" id="KW-1185">Reference proteome</keyword>
<evidence type="ECO:0000313" key="3">
    <source>
        <dbReference type="Proteomes" id="UP000677537"/>
    </source>
</evidence>